<reference evidence="1" key="1">
    <citation type="submission" date="2024-01" db="EMBL/GenBank/DDBJ databases">
        <title>Sequencing the genomes of a sandfly, Sergentomyia squamirostris, and its two endosymbionts.</title>
        <authorList>
            <person name="Itokawa K."/>
            <person name="Sanjoba C."/>
        </authorList>
    </citation>
    <scope>NUCLEOTIDE SEQUENCE</scope>
    <source>
        <strain evidence="1">RiSSQ</strain>
    </source>
</reference>
<organism evidence="1">
    <name type="scientific">Candidatus Tisiphia endosymbiont of Sergentomyia squamirostris</name>
    <dbReference type="NCBI Taxonomy" id="3113639"/>
    <lineage>
        <taxon>Bacteria</taxon>
        <taxon>Pseudomonadati</taxon>
        <taxon>Pseudomonadota</taxon>
        <taxon>Alphaproteobacteria</taxon>
        <taxon>Rickettsiales</taxon>
        <taxon>Rickettsiaceae</taxon>
        <taxon>Rickettsieae</taxon>
        <taxon>Candidatus Tisiphia</taxon>
    </lineage>
</organism>
<dbReference type="EMBL" id="AP029170">
    <property type="protein sequence ID" value="BFD46873.1"/>
    <property type="molecule type" value="Genomic_DNA"/>
</dbReference>
<sequence>MAKHTFYKLIPTVVGLLLPTYFTYDGYIKSTEPSHFELAAVKLGFTGYKKAGQDIRATEHQEALLKQLQIAGYFHPEKLWQDINRLGVKNTVITFKQIYPAIKKSKADQSDPSKFNAKILRKNLGKGTGLDEQDIMDFLFYTSQNAFGRKLGQERNELSSQDWMKKYEKEYLAGAKVLRLIDRETPEHQDYDSAWIAGASRIGVMARIIDYHNILSKCNIKVSGETEILTGERRLWANIDGITPIVRDKLLEAYKTKTDLDTLDISLPIGEDIARVTEGKEYIKGLAARYNIRLNESSPFIQYETKEECPLGYFPNRVYPNYAEGESRKLTETLMCQDLLTTYLLNDNKTITIVDTLAEQYQRPNTNSTARDAARKLVGRIIDGQYGDKKEFIILFETNNPYIERQTIATQREVNKVLKDYKLSNEGYSIKVEGVGFKCKQDVATIHSEFAALVAEKWKDAVEYQREEGISPKRSIEDLQFQTRDNAGFIPPLPDISEVSLSGNWLQDLFDEYLP</sequence>
<protein>
    <submittedName>
        <fullName evidence="1">Uncharacterized protein</fullName>
    </submittedName>
</protein>
<proteinExistence type="predicted"/>
<name>A0AAT9GAJ4_9RICK</name>
<accession>A0AAT9GAJ4</accession>
<evidence type="ECO:0000313" key="1">
    <source>
        <dbReference type="EMBL" id="BFD46873.1"/>
    </source>
</evidence>
<gene>
    <name evidence="1" type="ORF">DMENIID0002_15190</name>
</gene>
<dbReference type="AlphaFoldDB" id="A0AAT9GAJ4"/>